<reference evidence="1 2" key="1">
    <citation type="submission" date="2018-02" db="EMBL/GenBank/DDBJ databases">
        <title>Comparative genomes isolates from brazilian mangrove.</title>
        <authorList>
            <person name="Araujo J.E."/>
            <person name="Taketani R.G."/>
            <person name="Silva M.C.P."/>
            <person name="Loureco M.V."/>
            <person name="Andreote F.D."/>
        </authorList>
    </citation>
    <scope>NUCLEOTIDE SEQUENCE [LARGE SCALE GENOMIC DNA]</scope>
    <source>
        <strain evidence="1 2">Hex-1 MGV</strain>
    </source>
</reference>
<dbReference type="OrthoDB" id="9933340at2"/>
<sequence length="222" mass="25143">MNKLTLSWVMIATWALISATLYAESPKVTIEVSIVARSQVKTNHLSFKEELAKALHDSEVSTESLPRFFEVWFRDQKRRQFTIDLLEAKIPLGEEVEVRTQRGLGFTASGEVADGSAEFPLPLGIEAILRCQEGKNDQFDVNFRVSKRNRDDRTEVWKQSETEGKSIRVAGVRSFWIDSKLTLHPHMPEVVGGMTSETKKNGQVETEETVVVIRVIPHFNGK</sequence>
<comment type="caution">
    <text evidence="1">The sequence shown here is derived from an EMBL/GenBank/DDBJ whole genome shotgun (WGS) entry which is preliminary data.</text>
</comment>
<protein>
    <submittedName>
        <fullName evidence="1">Uncharacterized protein</fullName>
    </submittedName>
</protein>
<proteinExistence type="predicted"/>
<evidence type="ECO:0000313" key="1">
    <source>
        <dbReference type="EMBL" id="PQO29634.1"/>
    </source>
</evidence>
<gene>
    <name evidence="1" type="ORF">C5Y83_26630</name>
</gene>
<organism evidence="1 2">
    <name type="scientific">Blastopirellula marina</name>
    <dbReference type="NCBI Taxonomy" id="124"/>
    <lineage>
        <taxon>Bacteria</taxon>
        <taxon>Pseudomonadati</taxon>
        <taxon>Planctomycetota</taxon>
        <taxon>Planctomycetia</taxon>
        <taxon>Pirellulales</taxon>
        <taxon>Pirellulaceae</taxon>
        <taxon>Blastopirellula</taxon>
    </lineage>
</organism>
<dbReference type="AlphaFoldDB" id="A0A2S8FCG7"/>
<accession>A0A2S8FCG7</accession>
<evidence type="ECO:0000313" key="2">
    <source>
        <dbReference type="Proteomes" id="UP000238322"/>
    </source>
</evidence>
<dbReference type="Proteomes" id="UP000238322">
    <property type="component" value="Unassembled WGS sequence"/>
</dbReference>
<dbReference type="EMBL" id="PUHY01000015">
    <property type="protein sequence ID" value="PQO29634.1"/>
    <property type="molecule type" value="Genomic_DNA"/>
</dbReference>
<dbReference type="RefSeq" id="WP_105332828.1">
    <property type="nucleotide sequence ID" value="NZ_PUHY01000015.1"/>
</dbReference>
<name>A0A2S8FCG7_9BACT</name>